<keyword evidence="2" id="KW-1185">Reference proteome</keyword>
<evidence type="ECO:0000313" key="1">
    <source>
        <dbReference type="EMBL" id="KAL0202177.1"/>
    </source>
</evidence>
<reference evidence="1 2" key="1">
    <citation type="submission" date="2024-05" db="EMBL/GenBank/DDBJ databases">
        <title>Genome sequencing and assembly of Indian major carp, Cirrhinus mrigala (Hamilton, 1822).</title>
        <authorList>
            <person name="Mohindra V."/>
            <person name="Chowdhury L.M."/>
            <person name="Lal K."/>
            <person name="Jena J.K."/>
        </authorList>
    </citation>
    <scope>NUCLEOTIDE SEQUENCE [LARGE SCALE GENOMIC DNA]</scope>
    <source>
        <strain evidence="1">CM1030</strain>
        <tissue evidence="1">Blood</tissue>
    </source>
</reference>
<dbReference type="AlphaFoldDB" id="A0ABD0RUE2"/>
<sequence>TRVTPGKVSRATRARHVLRVQAAEIRIARSVCSGQSGARARCGRRWDGSVGAAVSGSGSVMRRCVTLLLIVLTA</sequence>
<organism evidence="1 2">
    <name type="scientific">Cirrhinus mrigala</name>
    <name type="common">Mrigala</name>
    <dbReference type="NCBI Taxonomy" id="683832"/>
    <lineage>
        <taxon>Eukaryota</taxon>
        <taxon>Metazoa</taxon>
        <taxon>Chordata</taxon>
        <taxon>Craniata</taxon>
        <taxon>Vertebrata</taxon>
        <taxon>Euteleostomi</taxon>
        <taxon>Actinopterygii</taxon>
        <taxon>Neopterygii</taxon>
        <taxon>Teleostei</taxon>
        <taxon>Ostariophysi</taxon>
        <taxon>Cypriniformes</taxon>
        <taxon>Cyprinidae</taxon>
        <taxon>Labeoninae</taxon>
        <taxon>Labeonini</taxon>
        <taxon>Cirrhinus</taxon>
    </lineage>
</organism>
<proteinExistence type="predicted"/>
<name>A0ABD0RUE2_CIRMR</name>
<feature type="non-terminal residue" evidence="1">
    <location>
        <position position="1"/>
    </location>
</feature>
<dbReference type="EMBL" id="JAMKFB020000001">
    <property type="protein sequence ID" value="KAL0202177.1"/>
    <property type="molecule type" value="Genomic_DNA"/>
</dbReference>
<dbReference type="Proteomes" id="UP001529510">
    <property type="component" value="Unassembled WGS sequence"/>
</dbReference>
<feature type="non-terminal residue" evidence="1">
    <location>
        <position position="74"/>
    </location>
</feature>
<comment type="caution">
    <text evidence="1">The sequence shown here is derived from an EMBL/GenBank/DDBJ whole genome shotgun (WGS) entry which is preliminary data.</text>
</comment>
<accession>A0ABD0RUE2</accession>
<gene>
    <name evidence="1" type="ORF">M9458_000195</name>
</gene>
<evidence type="ECO:0000313" key="2">
    <source>
        <dbReference type="Proteomes" id="UP001529510"/>
    </source>
</evidence>
<protein>
    <submittedName>
        <fullName evidence="1">Uncharacterized protein</fullName>
    </submittedName>
</protein>